<dbReference type="PANTHER" id="PTHR22950:SF678">
    <property type="entry name" value="VACUOLAR AMINO ACID TRANSPORTER 5-RELATED"/>
    <property type="match status" value="1"/>
</dbReference>
<dbReference type="GO" id="GO:0005290">
    <property type="term" value="F:L-histidine transmembrane transporter activity"/>
    <property type="evidence" value="ECO:0007669"/>
    <property type="project" value="TreeGrafter"/>
</dbReference>
<reference evidence="12" key="1">
    <citation type="submission" date="2023-06" db="EMBL/GenBank/DDBJ databases">
        <authorList>
            <person name="Kurt Z."/>
        </authorList>
    </citation>
    <scope>NUCLEOTIDE SEQUENCE</scope>
</reference>
<comment type="caution">
    <text evidence="12">The sequence shown here is derived from an EMBL/GenBank/DDBJ whole genome shotgun (WGS) entry which is preliminary data.</text>
</comment>
<feature type="transmembrane region" description="Helical" evidence="10">
    <location>
        <begin position="42"/>
        <end position="61"/>
    </location>
</feature>
<dbReference type="GO" id="GO:0005313">
    <property type="term" value="F:L-glutamate transmembrane transporter activity"/>
    <property type="evidence" value="ECO:0007669"/>
    <property type="project" value="TreeGrafter"/>
</dbReference>
<evidence type="ECO:0000256" key="8">
    <source>
        <dbReference type="ARBA" id="ARBA00023136"/>
    </source>
</evidence>
<name>A0AA86NHZ4_9EUKA</name>
<feature type="transmembrane region" description="Helical" evidence="10">
    <location>
        <begin position="335"/>
        <end position="355"/>
    </location>
</feature>
<comment type="similarity">
    <text evidence="2">Belongs to the amino acid/polyamine transporter 2 family.</text>
</comment>
<dbReference type="Pfam" id="PF01490">
    <property type="entry name" value="Aa_trans"/>
    <property type="match status" value="1"/>
</dbReference>
<feature type="transmembrane region" description="Helical" evidence="10">
    <location>
        <begin position="252"/>
        <end position="274"/>
    </location>
</feature>
<gene>
    <name evidence="13" type="ORF">HINF_LOCUS71105</name>
    <name evidence="12" type="ORF">HINF_LOCUS7303</name>
</gene>
<evidence type="ECO:0000256" key="3">
    <source>
        <dbReference type="ARBA" id="ARBA00022448"/>
    </source>
</evidence>
<keyword evidence="7 10" id="KW-1133">Transmembrane helix</keyword>
<evidence type="ECO:0000313" key="12">
    <source>
        <dbReference type="EMBL" id="CAI9919658.1"/>
    </source>
</evidence>
<evidence type="ECO:0000256" key="9">
    <source>
        <dbReference type="SAM" id="MobiDB-lite"/>
    </source>
</evidence>
<dbReference type="PANTHER" id="PTHR22950">
    <property type="entry name" value="AMINO ACID TRANSPORTER"/>
    <property type="match status" value="1"/>
</dbReference>
<feature type="compositionally biased region" description="Basic and acidic residues" evidence="9">
    <location>
        <begin position="1"/>
        <end position="10"/>
    </location>
</feature>
<evidence type="ECO:0000256" key="4">
    <source>
        <dbReference type="ARBA" id="ARBA00022554"/>
    </source>
</evidence>
<accession>A0AA86NHZ4</accession>
<proteinExistence type="inferred from homology"/>
<evidence type="ECO:0000259" key="11">
    <source>
        <dbReference type="Pfam" id="PF01490"/>
    </source>
</evidence>
<keyword evidence="4" id="KW-0926">Vacuole</keyword>
<feature type="transmembrane region" description="Helical" evidence="10">
    <location>
        <begin position="294"/>
        <end position="314"/>
    </location>
</feature>
<feature type="transmembrane region" description="Helical" evidence="10">
    <location>
        <begin position="361"/>
        <end position="383"/>
    </location>
</feature>
<evidence type="ECO:0000313" key="13">
    <source>
        <dbReference type="EMBL" id="CAL6101291.1"/>
    </source>
</evidence>
<keyword evidence="5 10" id="KW-0812">Transmembrane</keyword>
<feature type="transmembrane region" description="Helical" evidence="10">
    <location>
        <begin position="148"/>
        <end position="167"/>
    </location>
</feature>
<dbReference type="GO" id="GO:0005774">
    <property type="term" value="C:vacuolar membrane"/>
    <property type="evidence" value="ECO:0007669"/>
    <property type="project" value="UniProtKB-SubCell"/>
</dbReference>
<evidence type="ECO:0000256" key="1">
    <source>
        <dbReference type="ARBA" id="ARBA00004128"/>
    </source>
</evidence>
<dbReference type="GO" id="GO:0005302">
    <property type="term" value="F:L-tyrosine transmembrane transporter activity"/>
    <property type="evidence" value="ECO:0007669"/>
    <property type="project" value="TreeGrafter"/>
</dbReference>
<evidence type="ECO:0000256" key="10">
    <source>
        <dbReference type="SAM" id="Phobius"/>
    </source>
</evidence>
<keyword evidence="8 10" id="KW-0472">Membrane</keyword>
<feature type="transmembrane region" description="Helical" evidence="10">
    <location>
        <begin position="174"/>
        <end position="198"/>
    </location>
</feature>
<sequence length="424" mass="48166">MDHETQHLLESETTSQIEQSAPTTDQQLVPEKEGTLKVSQGIFNLVNTIIGSGFLTLPYNLMLNGWLGGTIEMTAFCILTALSCFQLIDISTETHCYQYYAIARRLFQSQSWGIVISLIMMIQTGGSLISYSIVIQQNFFWWTRENDFLYIQLTLWAFMLLIIFPLASLQKLDFLHWTSYITIFVVVYITGVTVYYFFSDSFDAQPPVIYHMDMKSLTSLPLFQNAFCCHYQIANIYRDLKNKTPQKMRKIVVTNVSIVYTLYAIVALFGYFTFTSDLRSNLLDVFAHYAGQKWYLHAANIAMLFCMASHYPLPCFGLRRTIESLFWKDTDAPKLYRILIALTIIVIATLVGSFVKEIHSVLDYTSSLAGSCVVFIFPALFSYKLWRERGGKLRLCGAIGGLITGGFVMVMGLVSTIVGQVNAK</sequence>
<feature type="region of interest" description="Disordered" evidence="9">
    <location>
        <begin position="1"/>
        <end position="29"/>
    </location>
</feature>
<dbReference type="Proteomes" id="UP001642409">
    <property type="component" value="Unassembled WGS sequence"/>
</dbReference>
<keyword evidence="14" id="KW-1185">Reference proteome</keyword>
<dbReference type="EMBL" id="CAXDID020000542">
    <property type="protein sequence ID" value="CAL6101291.1"/>
    <property type="molecule type" value="Genomic_DNA"/>
</dbReference>
<organism evidence="12">
    <name type="scientific">Hexamita inflata</name>
    <dbReference type="NCBI Taxonomy" id="28002"/>
    <lineage>
        <taxon>Eukaryota</taxon>
        <taxon>Metamonada</taxon>
        <taxon>Diplomonadida</taxon>
        <taxon>Hexamitidae</taxon>
        <taxon>Hexamitinae</taxon>
        <taxon>Hexamita</taxon>
    </lineage>
</organism>
<reference evidence="13 14" key="2">
    <citation type="submission" date="2024-07" db="EMBL/GenBank/DDBJ databases">
        <authorList>
            <person name="Akdeniz Z."/>
        </authorList>
    </citation>
    <scope>NUCLEOTIDE SEQUENCE [LARGE SCALE GENOMIC DNA]</scope>
</reference>
<dbReference type="InterPro" id="IPR013057">
    <property type="entry name" value="AA_transpt_TM"/>
</dbReference>
<evidence type="ECO:0000256" key="6">
    <source>
        <dbReference type="ARBA" id="ARBA00022970"/>
    </source>
</evidence>
<keyword evidence="6" id="KW-0029">Amino-acid transport</keyword>
<evidence type="ECO:0000313" key="14">
    <source>
        <dbReference type="Proteomes" id="UP001642409"/>
    </source>
</evidence>
<feature type="domain" description="Amino acid transporter transmembrane" evidence="11">
    <location>
        <begin position="36"/>
        <end position="417"/>
    </location>
</feature>
<comment type="subcellular location">
    <subcellularLocation>
        <location evidence="1">Vacuole membrane</location>
        <topology evidence="1">Multi-pass membrane protein</topology>
    </subcellularLocation>
</comment>
<evidence type="ECO:0000256" key="5">
    <source>
        <dbReference type="ARBA" id="ARBA00022692"/>
    </source>
</evidence>
<feature type="transmembrane region" description="Helical" evidence="10">
    <location>
        <begin position="112"/>
        <end position="136"/>
    </location>
</feature>
<dbReference type="GO" id="GO:0015189">
    <property type="term" value="F:L-lysine transmembrane transporter activity"/>
    <property type="evidence" value="ECO:0007669"/>
    <property type="project" value="TreeGrafter"/>
</dbReference>
<protein>
    <submittedName>
        <fullName evidence="12">Putative</fullName>
    </submittedName>
</protein>
<keyword evidence="3" id="KW-0813">Transport</keyword>
<dbReference type="GO" id="GO:0015194">
    <property type="term" value="F:L-serine transmembrane transporter activity"/>
    <property type="evidence" value="ECO:0007669"/>
    <property type="project" value="TreeGrafter"/>
</dbReference>
<evidence type="ECO:0000256" key="2">
    <source>
        <dbReference type="ARBA" id="ARBA00008066"/>
    </source>
</evidence>
<feature type="compositionally biased region" description="Polar residues" evidence="9">
    <location>
        <begin position="11"/>
        <end position="27"/>
    </location>
</feature>
<dbReference type="EMBL" id="CATOUU010000182">
    <property type="protein sequence ID" value="CAI9919658.1"/>
    <property type="molecule type" value="Genomic_DNA"/>
</dbReference>
<feature type="transmembrane region" description="Helical" evidence="10">
    <location>
        <begin position="395"/>
        <end position="418"/>
    </location>
</feature>
<dbReference type="AlphaFoldDB" id="A0AA86NHZ4"/>
<dbReference type="GO" id="GO:0061459">
    <property type="term" value="F:L-arginine transmembrane transporter activity"/>
    <property type="evidence" value="ECO:0007669"/>
    <property type="project" value="TreeGrafter"/>
</dbReference>
<evidence type="ECO:0000256" key="7">
    <source>
        <dbReference type="ARBA" id="ARBA00022989"/>
    </source>
</evidence>